<accession>A0A6P1GEK5</accession>
<name>A0A6P1GEK5_SPHYA</name>
<reference evidence="1 2" key="1">
    <citation type="submission" date="2019-12" db="EMBL/GenBank/DDBJ databases">
        <title>Functional and genomic insights into the Sphingobium yanoikuyae YC-JY1, a bacterium efficiently degrading bisphenol A.</title>
        <authorList>
            <person name="Jia Y."/>
            <person name="Li X."/>
            <person name="Wang J."/>
            <person name="Eltoukhy A."/>
            <person name="Lamraoui I."/>
            <person name="Yan Y."/>
        </authorList>
    </citation>
    <scope>NUCLEOTIDE SEQUENCE [LARGE SCALE GENOMIC DNA]</scope>
    <source>
        <strain evidence="1 2">YC-JY1</strain>
    </source>
</reference>
<dbReference type="AlphaFoldDB" id="A0A6P1GEK5"/>
<organism evidence="1 2">
    <name type="scientific">Sphingobium yanoikuyae</name>
    <name type="common">Sphingomonas yanoikuyae</name>
    <dbReference type="NCBI Taxonomy" id="13690"/>
    <lineage>
        <taxon>Bacteria</taxon>
        <taxon>Pseudomonadati</taxon>
        <taxon>Pseudomonadota</taxon>
        <taxon>Alphaproteobacteria</taxon>
        <taxon>Sphingomonadales</taxon>
        <taxon>Sphingomonadaceae</taxon>
        <taxon>Sphingobium</taxon>
    </lineage>
</organism>
<dbReference type="Pfam" id="PF11171">
    <property type="entry name" value="DUF2958"/>
    <property type="match status" value="1"/>
</dbReference>
<evidence type="ECO:0000313" key="2">
    <source>
        <dbReference type="Proteomes" id="UP000464086"/>
    </source>
</evidence>
<gene>
    <name evidence="1" type="ORF">GS397_07165</name>
</gene>
<protein>
    <submittedName>
        <fullName evidence="1">DUF2958 domain-containing protein</fullName>
    </submittedName>
</protein>
<dbReference type="RefSeq" id="WP_159366071.1">
    <property type="nucleotide sequence ID" value="NZ_CP047218.1"/>
</dbReference>
<proteinExistence type="predicted"/>
<evidence type="ECO:0000313" key="1">
    <source>
        <dbReference type="EMBL" id="QHD66849.1"/>
    </source>
</evidence>
<sequence>MEWTSLIRPQQMQQLIINHEIQQPLKGTRKEINFQPIVKLHIPGTFCMWLLTECDNDGMAFGLCQIQCAELGSVWLPEVADLDLNGVRVIEDETFVVNHSLTTYADMAKRNGGLLLL</sequence>
<dbReference type="EMBL" id="CP047218">
    <property type="protein sequence ID" value="QHD66849.1"/>
    <property type="molecule type" value="Genomic_DNA"/>
</dbReference>
<dbReference type="InterPro" id="IPR021341">
    <property type="entry name" value="DUF2958"/>
</dbReference>
<dbReference type="Proteomes" id="UP000464086">
    <property type="component" value="Chromosome"/>
</dbReference>